<proteinExistence type="predicted"/>
<dbReference type="EMBL" id="BPQP01000033">
    <property type="protein sequence ID" value="GJD95198.1"/>
    <property type="molecule type" value="Genomic_DNA"/>
</dbReference>
<evidence type="ECO:0000259" key="1">
    <source>
        <dbReference type="Pfam" id="PF01593"/>
    </source>
</evidence>
<dbReference type="SUPFAM" id="SSF51905">
    <property type="entry name" value="FAD/NAD(P)-binding domain"/>
    <property type="match status" value="1"/>
</dbReference>
<organism evidence="2 3">
    <name type="scientific">Methylobacterium iners</name>
    <dbReference type="NCBI Taxonomy" id="418707"/>
    <lineage>
        <taxon>Bacteria</taxon>
        <taxon>Pseudomonadati</taxon>
        <taxon>Pseudomonadota</taxon>
        <taxon>Alphaproteobacteria</taxon>
        <taxon>Hyphomicrobiales</taxon>
        <taxon>Methylobacteriaceae</taxon>
        <taxon>Methylobacterium</taxon>
    </lineage>
</organism>
<reference evidence="2" key="2">
    <citation type="submission" date="2021-08" db="EMBL/GenBank/DDBJ databases">
        <authorList>
            <person name="Tani A."/>
            <person name="Ola A."/>
            <person name="Ogura Y."/>
            <person name="Katsura K."/>
            <person name="Hayashi T."/>
        </authorList>
    </citation>
    <scope>NUCLEOTIDE SEQUENCE</scope>
    <source>
        <strain evidence="2">DSM 19015</strain>
    </source>
</reference>
<dbReference type="InterPro" id="IPR036188">
    <property type="entry name" value="FAD/NAD-bd_sf"/>
</dbReference>
<dbReference type="Gene3D" id="3.50.50.60">
    <property type="entry name" value="FAD/NAD(P)-binding domain"/>
    <property type="match status" value="1"/>
</dbReference>
<sequence>MGKLTSVAVLGAGLSGAVAARRLAEAGLAVTVLDKGRGVGGRLATRRSSDPALAFDHGAQFMRARGPAFAACLADWEARGIVAPWSESGRFVGTPGMTAPVRDLLAGLTVRSGLTVTGLTRDADGWSLATTEAPLPGRFDALVVSFPAPQIRRLLESSGRSLPGLGIPVYAPCWSLMLALQGPAPFEGPDLAFEAEPIAYVARDDSKPGRLPGPVRLVVHAAPDWSRTHLEDDRDSVATALVHELGRLLGAPVTPIHASVHRWRYAMVETPLGQDCLYDPGQRLGACGDWCLGGRVEAAFDSGAAVAARLLAGHEAG</sequence>
<name>A0ABQ4RWG6_9HYPH</name>
<keyword evidence="3" id="KW-1185">Reference proteome</keyword>
<protein>
    <submittedName>
        <fullName evidence="2">Renalase</fullName>
    </submittedName>
</protein>
<feature type="domain" description="Amine oxidase" evidence="1">
    <location>
        <begin position="91"/>
        <end position="311"/>
    </location>
</feature>
<dbReference type="PANTHER" id="PTHR16128">
    <property type="entry name" value="FAD/NAD(P)-BINDING OXIDOREDUCTASE FAMILY PROTEIN"/>
    <property type="match status" value="1"/>
</dbReference>
<accession>A0ABQ4RWG6</accession>
<evidence type="ECO:0000313" key="2">
    <source>
        <dbReference type="EMBL" id="GJD95198.1"/>
    </source>
</evidence>
<dbReference type="RefSeq" id="WP_238244335.1">
    <property type="nucleotide sequence ID" value="NZ_BPQP01000033.1"/>
</dbReference>
<dbReference type="InterPro" id="IPR002937">
    <property type="entry name" value="Amino_oxidase"/>
</dbReference>
<dbReference type="Proteomes" id="UP001055125">
    <property type="component" value="Unassembled WGS sequence"/>
</dbReference>
<gene>
    <name evidence="2" type="ORF">OCOJLMKI_2408</name>
</gene>
<dbReference type="Gene3D" id="3.90.660.10">
    <property type="match status" value="1"/>
</dbReference>
<dbReference type="PANTHER" id="PTHR16128:SF5">
    <property type="entry name" value="FAD_NAD(P)-BINDING OXIDOREDUCTASE FAMILY PROTEIN"/>
    <property type="match status" value="1"/>
</dbReference>
<dbReference type="Pfam" id="PF01593">
    <property type="entry name" value="Amino_oxidase"/>
    <property type="match status" value="1"/>
</dbReference>
<dbReference type="Pfam" id="PF13450">
    <property type="entry name" value="NAD_binding_8"/>
    <property type="match status" value="1"/>
</dbReference>
<reference evidence="2" key="1">
    <citation type="journal article" date="2021" name="Front. Microbiol.">
        <title>Comprehensive Comparative Genomics and Phenotyping of Methylobacterium Species.</title>
        <authorList>
            <person name="Alessa O."/>
            <person name="Ogura Y."/>
            <person name="Fujitani Y."/>
            <person name="Takami H."/>
            <person name="Hayashi T."/>
            <person name="Sahin N."/>
            <person name="Tani A."/>
        </authorList>
    </citation>
    <scope>NUCLEOTIDE SEQUENCE</scope>
    <source>
        <strain evidence="2">DSM 19015</strain>
    </source>
</reference>
<evidence type="ECO:0000313" key="3">
    <source>
        <dbReference type="Proteomes" id="UP001055125"/>
    </source>
</evidence>
<comment type="caution">
    <text evidence="2">The sequence shown here is derived from an EMBL/GenBank/DDBJ whole genome shotgun (WGS) entry which is preliminary data.</text>
</comment>